<dbReference type="GeneID" id="85407159"/>
<dbReference type="EMBL" id="MLFU01000020">
    <property type="protein sequence ID" value="KAK1499701.1"/>
    <property type="molecule type" value="Genomic_DNA"/>
</dbReference>
<accession>A0ABQ9RAI3</accession>
<keyword evidence="1" id="KW-1133">Transmembrane helix</keyword>
<keyword evidence="1" id="KW-0812">Transmembrane</keyword>
<keyword evidence="3" id="KW-1185">Reference proteome</keyword>
<feature type="non-terminal residue" evidence="2">
    <location>
        <position position="1"/>
    </location>
</feature>
<protein>
    <submittedName>
        <fullName evidence="2">Uncharacterized protein</fullName>
    </submittedName>
</protein>
<sequence>QKRKCCNARCGRHTSRESPFFRFVTFFFLWLCGFPREALIPFFFFFFFLHNTVGDLGVDMAFIRTLLLLSFLEASDTYFPLLQPRVSGFLFPIKPATFFFSSIISFSSEHTLYAAHSERFLRVSRGVFLLF</sequence>
<dbReference type="RefSeq" id="XP_060382423.1">
    <property type="nucleotide sequence ID" value="XM_060522921.1"/>
</dbReference>
<keyword evidence="1" id="KW-0472">Membrane</keyword>
<name>A0ABQ9RAI3_9PEZI</name>
<dbReference type="Proteomes" id="UP001227543">
    <property type="component" value="Unassembled WGS sequence"/>
</dbReference>
<evidence type="ECO:0000256" key="1">
    <source>
        <dbReference type="SAM" id="Phobius"/>
    </source>
</evidence>
<evidence type="ECO:0000313" key="3">
    <source>
        <dbReference type="Proteomes" id="UP001227543"/>
    </source>
</evidence>
<comment type="caution">
    <text evidence="2">The sequence shown here is derived from an EMBL/GenBank/DDBJ whole genome shotgun (WGS) entry which is preliminary data.</text>
</comment>
<feature type="transmembrane region" description="Helical" evidence="1">
    <location>
        <begin position="20"/>
        <end position="49"/>
    </location>
</feature>
<reference evidence="2 3" key="1">
    <citation type="submission" date="2016-10" db="EMBL/GenBank/DDBJ databases">
        <title>The genome sequence of Colletotrichum fioriniae PJ7.</title>
        <authorList>
            <person name="Baroncelli R."/>
        </authorList>
    </citation>
    <scope>NUCLEOTIDE SEQUENCE [LARGE SCALE GENOMIC DNA]</scope>
    <source>
        <strain evidence="2 3">Tom-12</strain>
    </source>
</reference>
<evidence type="ECO:0000313" key="2">
    <source>
        <dbReference type="EMBL" id="KAK1499701.1"/>
    </source>
</evidence>
<proteinExistence type="predicted"/>
<organism evidence="2 3">
    <name type="scientific">Colletotrichum tamarilloi</name>
    <dbReference type="NCBI Taxonomy" id="1209934"/>
    <lineage>
        <taxon>Eukaryota</taxon>
        <taxon>Fungi</taxon>
        <taxon>Dikarya</taxon>
        <taxon>Ascomycota</taxon>
        <taxon>Pezizomycotina</taxon>
        <taxon>Sordariomycetes</taxon>
        <taxon>Hypocreomycetidae</taxon>
        <taxon>Glomerellales</taxon>
        <taxon>Glomerellaceae</taxon>
        <taxon>Colletotrichum</taxon>
        <taxon>Colletotrichum acutatum species complex</taxon>
    </lineage>
</organism>
<gene>
    <name evidence="2" type="ORF">CTAM01_06895</name>
</gene>